<dbReference type="RefSeq" id="XP_014146269.1">
    <property type="nucleotide sequence ID" value="XM_014290794.1"/>
</dbReference>
<organism evidence="1 2">
    <name type="scientific">Sphaeroforma arctica JP610</name>
    <dbReference type="NCBI Taxonomy" id="667725"/>
    <lineage>
        <taxon>Eukaryota</taxon>
        <taxon>Ichthyosporea</taxon>
        <taxon>Ichthyophonida</taxon>
        <taxon>Sphaeroforma</taxon>
    </lineage>
</organism>
<reference evidence="1 2" key="1">
    <citation type="submission" date="2011-02" db="EMBL/GenBank/DDBJ databases">
        <title>The Genome Sequence of Sphaeroforma arctica JP610.</title>
        <authorList>
            <consortium name="The Broad Institute Genome Sequencing Platform"/>
            <person name="Russ C."/>
            <person name="Cuomo C."/>
            <person name="Young S.K."/>
            <person name="Zeng Q."/>
            <person name="Gargeya S."/>
            <person name="Alvarado L."/>
            <person name="Berlin A."/>
            <person name="Chapman S.B."/>
            <person name="Chen Z."/>
            <person name="Freedman E."/>
            <person name="Gellesch M."/>
            <person name="Goldberg J."/>
            <person name="Griggs A."/>
            <person name="Gujja S."/>
            <person name="Heilman E."/>
            <person name="Heiman D."/>
            <person name="Howarth C."/>
            <person name="Mehta T."/>
            <person name="Neiman D."/>
            <person name="Pearson M."/>
            <person name="Roberts A."/>
            <person name="Saif S."/>
            <person name="Shea T."/>
            <person name="Shenoy N."/>
            <person name="Sisk P."/>
            <person name="Stolte C."/>
            <person name="Sykes S."/>
            <person name="White J."/>
            <person name="Yandava C."/>
            <person name="Burger G."/>
            <person name="Gray M.W."/>
            <person name="Holland P.W.H."/>
            <person name="King N."/>
            <person name="Lang F.B.F."/>
            <person name="Roger A.J."/>
            <person name="Ruiz-Trillo I."/>
            <person name="Haas B."/>
            <person name="Nusbaum C."/>
            <person name="Birren B."/>
        </authorList>
    </citation>
    <scope>NUCLEOTIDE SEQUENCE [LARGE SCALE GENOMIC DNA]</scope>
    <source>
        <strain evidence="1 2">JP610</strain>
    </source>
</reference>
<dbReference type="AlphaFoldDB" id="A0A0L0F6K3"/>
<name>A0A0L0F6K3_9EUKA</name>
<accession>A0A0L0F6K3</accession>
<gene>
    <name evidence="1" type="ORF">SARC_15080</name>
</gene>
<evidence type="ECO:0000313" key="1">
    <source>
        <dbReference type="EMBL" id="KNC72367.1"/>
    </source>
</evidence>
<dbReference type="Proteomes" id="UP000054560">
    <property type="component" value="Unassembled WGS sequence"/>
</dbReference>
<sequence length="57" mass="6304">EQPKDMDGNTESGLSRGLRAKIVGCHEVEPMSSQLVKIRVEGHKKELSPSIFTPNNK</sequence>
<feature type="non-terminal residue" evidence="1">
    <location>
        <position position="1"/>
    </location>
</feature>
<keyword evidence="2" id="KW-1185">Reference proteome</keyword>
<proteinExistence type="predicted"/>
<dbReference type="EMBL" id="KQ247167">
    <property type="protein sequence ID" value="KNC72367.1"/>
    <property type="molecule type" value="Genomic_DNA"/>
</dbReference>
<protein>
    <submittedName>
        <fullName evidence="1">Uncharacterized protein</fullName>
    </submittedName>
</protein>
<feature type="non-terminal residue" evidence="1">
    <location>
        <position position="57"/>
    </location>
</feature>
<dbReference type="GeneID" id="25915584"/>
<evidence type="ECO:0000313" key="2">
    <source>
        <dbReference type="Proteomes" id="UP000054560"/>
    </source>
</evidence>